<name>A0ABN3DS12_9ACTN</name>
<organism evidence="2 3">
    <name type="scientific">Kitasatospora cystarginea</name>
    <dbReference type="NCBI Taxonomy" id="58350"/>
    <lineage>
        <taxon>Bacteria</taxon>
        <taxon>Bacillati</taxon>
        <taxon>Actinomycetota</taxon>
        <taxon>Actinomycetes</taxon>
        <taxon>Kitasatosporales</taxon>
        <taxon>Streptomycetaceae</taxon>
        <taxon>Kitasatospora</taxon>
    </lineage>
</organism>
<reference evidence="2 3" key="1">
    <citation type="journal article" date="2019" name="Int. J. Syst. Evol. Microbiol.">
        <title>The Global Catalogue of Microorganisms (GCM) 10K type strain sequencing project: providing services to taxonomists for standard genome sequencing and annotation.</title>
        <authorList>
            <consortium name="The Broad Institute Genomics Platform"/>
            <consortium name="The Broad Institute Genome Sequencing Center for Infectious Disease"/>
            <person name="Wu L."/>
            <person name="Ma J."/>
        </authorList>
    </citation>
    <scope>NUCLEOTIDE SEQUENCE [LARGE SCALE GENOMIC DNA]</scope>
    <source>
        <strain evidence="2 3">JCM 7356</strain>
    </source>
</reference>
<dbReference type="InterPro" id="IPR040701">
    <property type="entry name" value="Bact_RF_family2"/>
</dbReference>
<gene>
    <name evidence="2" type="ORF">GCM10010430_21460</name>
</gene>
<accession>A0ABN3DS12</accession>
<evidence type="ECO:0000313" key="3">
    <source>
        <dbReference type="Proteomes" id="UP001500305"/>
    </source>
</evidence>
<keyword evidence="3" id="KW-1185">Reference proteome</keyword>
<evidence type="ECO:0000313" key="2">
    <source>
        <dbReference type="EMBL" id="GAA2239820.1"/>
    </source>
</evidence>
<proteinExistence type="predicted"/>
<dbReference type="Proteomes" id="UP001500305">
    <property type="component" value="Unassembled WGS sequence"/>
</dbReference>
<dbReference type="Pfam" id="PF18844">
    <property type="entry name" value="baeRF_family2"/>
    <property type="match status" value="1"/>
</dbReference>
<protein>
    <submittedName>
        <fullName evidence="2">Vms1/Ankzf1 family peptidyl-tRNA hydrolase</fullName>
    </submittedName>
</protein>
<evidence type="ECO:0000256" key="1">
    <source>
        <dbReference type="SAM" id="MobiDB-lite"/>
    </source>
</evidence>
<sequence>MELAFLSPLLAGPLPERAKPWASVYLDTSRATEDAVKQQDLRRRAVARQLADQGADEPTRAAVDGTLAAAPVSGTPAGRALFATEGSVVLDVPLEAAPAMPEATWSALPHLAPLLTLRGEDTACLVALIDRTGADLELRDGRANGHSRARVRLGSAEGEQWQDRGHRSVPADRYGWHYEQRLQDTWDQTAQVIADELTRRWPDSGARLLVLAGDARERRAVHNRLPDWLQPHAVEVDGGARTAGASSEALDRRIAEAKTAYRTERLDDALDQFHAGRGRPGEHGASGPDSSPGPAAEGIPAVLDAARRHQVATLLLDESAGDPGRQVWVGPGPDQLASRRTDAHALGVARPQPARADDALLRAAAAAGAEAVLVPTEAGGPAGGVGAVLRWSD</sequence>
<feature type="region of interest" description="Disordered" evidence="1">
    <location>
        <begin position="273"/>
        <end position="298"/>
    </location>
</feature>
<keyword evidence="2" id="KW-0378">Hydrolase</keyword>
<dbReference type="GO" id="GO:0016787">
    <property type="term" value="F:hydrolase activity"/>
    <property type="evidence" value="ECO:0007669"/>
    <property type="project" value="UniProtKB-KW"/>
</dbReference>
<comment type="caution">
    <text evidence="2">The sequence shown here is derived from an EMBL/GenBank/DDBJ whole genome shotgun (WGS) entry which is preliminary data.</text>
</comment>
<dbReference type="RefSeq" id="WP_344636055.1">
    <property type="nucleotide sequence ID" value="NZ_BAAATR010000007.1"/>
</dbReference>
<dbReference type="EMBL" id="BAAATR010000007">
    <property type="protein sequence ID" value="GAA2239820.1"/>
    <property type="molecule type" value="Genomic_DNA"/>
</dbReference>